<keyword evidence="1" id="KW-0472">Membrane</keyword>
<evidence type="ECO:0000313" key="3">
    <source>
        <dbReference type="Proteomes" id="UP001163046"/>
    </source>
</evidence>
<dbReference type="EMBL" id="MU827401">
    <property type="protein sequence ID" value="KAJ7350096.1"/>
    <property type="molecule type" value="Genomic_DNA"/>
</dbReference>
<keyword evidence="1" id="KW-0812">Transmembrane</keyword>
<dbReference type="OrthoDB" id="446368at2759"/>
<dbReference type="AlphaFoldDB" id="A0A9W9YHK0"/>
<evidence type="ECO:0000256" key="1">
    <source>
        <dbReference type="SAM" id="Phobius"/>
    </source>
</evidence>
<feature type="transmembrane region" description="Helical" evidence="1">
    <location>
        <begin position="63"/>
        <end position="80"/>
    </location>
</feature>
<evidence type="ECO:0000313" key="2">
    <source>
        <dbReference type="EMBL" id="KAJ7350096.1"/>
    </source>
</evidence>
<feature type="transmembrane region" description="Helical" evidence="1">
    <location>
        <begin position="32"/>
        <end position="56"/>
    </location>
</feature>
<proteinExistence type="predicted"/>
<feature type="transmembrane region" description="Helical" evidence="1">
    <location>
        <begin position="86"/>
        <end position="102"/>
    </location>
</feature>
<protein>
    <submittedName>
        <fullName evidence="2">Uncharacterized protein</fullName>
    </submittedName>
</protein>
<accession>A0A9W9YHK0</accession>
<keyword evidence="1" id="KW-1133">Transmembrane helix</keyword>
<sequence length="140" mass="15498">MLVNGFSWACFLVQLVPQLVQIIRDEGIPDNSATSAVVASIFNFMFLLGVCAVYNYLITFHSAPFILLISATIGPTLAGILDEHIGFQWTMVAVILIAFTLLEETEVGSRIKSYSSDGEEELMLDSKHKQENGYYRSLDG</sequence>
<gene>
    <name evidence="2" type="ORF">OS493_038490</name>
</gene>
<reference evidence="2" key="1">
    <citation type="submission" date="2023-01" db="EMBL/GenBank/DDBJ databases">
        <title>Genome assembly of the deep-sea coral Lophelia pertusa.</title>
        <authorList>
            <person name="Herrera S."/>
            <person name="Cordes E."/>
        </authorList>
    </citation>
    <scope>NUCLEOTIDE SEQUENCE</scope>
    <source>
        <strain evidence="2">USNM1676648</strain>
        <tissue evidence="2">Polyp</tissue>
    </source>
</reference>
<name>A0A9W9YHK0_9CNID</name>
<keyword evidence="3" id="KW-1185">Reference proteome</keyword>
<comment type="caution">
    <text evidence="2">The sequence shown here is derived from an EMBL/GenBank/DDBJ whole genome shotgun (WGS) entry which is preliminary data.</text>
</comment>
<dbReference type="Proteomes" id="UP001163046">
    <property type="component" value="Unassembled WGS sequence"/>
</dbReference>
<organism evidence="2 3">
    <name type="scientific">Desmophyllum pertusum</name>
    <dbReference type="NCBI Taxonomy" id="174260"/>
    <lineage>
        <taxon>Eukaryota</taxon>
        <taxon>Metazoa</taxon>
        <taxon>Cnidaria</taxon>
        <taxon>Anthozoa</taxon>
        <taxon>Hexacorallia</taxon>
        <taxon>Scleractinia</taxon>
        <taxon>Caryophylliina</taxon>
        <taxon>Caryophylliidae</taxon>
        <taxon>Desmophyllum</taxon>
    </lineage>
</organism>